<dbReference type="AlphaFoldDB" id="A0A2K2G1B5"/>
<sequence>MWLSGPLLPLLVPELARAQDHPVEMPETLVEGLEPKGIRLGSVIALPRVNFDLRYDDNIYNRPDKVSDGVAVVRPALALQTDLPRHSLRLDARAEARRYFDTPQENSRQWSLAGSTRLDFAERITLTLDSGIARRIERRGTYGDQFFTDRPVAFIDKNVSARIAQTGGVIEWQASIGTQKVDYRDALQSGVRVDQSFRDVRRDSMAVQVEYRRSTKLGVFVRAVGTRLVYDLGRERNSRGFSVLGGVTYRITDLVSMEAGVGYVKQNIRDPQRPDVSAVDYRVKFSWTPTPRARLELDGARTVERSPLALGATILQSSLVASGSLAVGSRTLVGLEVGFLNNDYNGFDRRETRLQGEFTVSHKLTPNVAAFAGLSGRHQRGSGVTPREYDGFAARIGARIAI</sequence>
<evidence type="ECO:0000313" key="2">
    <source>
        <dbReference type="Proteomes" id="UP000236327"/>
    </source>
</evidence>
<comment type="caution">
    <text evidence="1">The sequence shown here is derived from an EMBL/GenBank/DDBJ whole genome shotgun (WGS) entry which is preliminary data.</text>
</comment>
<protein>
    <recommendedName>
        <fullName evidence="3">Outer membrane protein beta-barrel domain-containing protein</fullName>
    </recommendedName>
</protein>
<name>A0A2K2G1B5_9SPHN</name>
<reference evidence="1 2" key="1">
    <citation type="submission" date="2016-05" db="EMBL/GenBank/DDBJ databases">
        <title>Complete genome sequence of Novosphingobium guangzhouense SA925(T).</title>
        <authorList>
            <person name="Sha S."/>
        </authorList>
    </citation>
    <scope>NUCLEOTIDE SEQUENCE [LARGE SCALE GENOMIC DNA]</scope>
    <source>
        <strain evidence="1 2">SA925</strain>
    </source>
</reference>
<gene>
    <name evidence="1" type="ORF">A8V01_18680</name>
</gene>
<evidence type="ECO:0008006" key="3">
    <source>
        <dbReference type="Google" id="ProtNLM"/>
    </source>
</evidence>
<proteinExistence type="predicted"/>
<dbReference type="InterPro" id="IPR018759">
    <property type="entry name" value="BBP2_2"/>
</dbReference>
<dbReference type="EMBL" id="LYMM01000031">
    <property type="protein sequence ID" value="PNU04794.1"/>
    <property type="molecule type" value="Genomic_DNA"/>
</dbReference>
<organism evidence="1 2">
    <name type="scientific">Novosphingobium guangzhouense</name>
    <dbReference type="NCBI Taxonomy" id="1850347"/>
    <lineage>
        <taxon>Bacteria</taxon>
        <taxon>Pseudomonadati</taxon>
        <taxon>Pseudomonadota</taxon>
        <taxon>Alphaproteobacteria</taxon>
        <taxon>Sphingomonadales</taxon>
        <taxon>Sphingomonadaceae</taxon>
        <taxon>Novosphingobium</taxon>
    </lineage>
</organism>
<evidence type="ECO:0000313" key="1">
    <source>
        <dbReference type="EMBL" id="PNU04794.1"/>
    </source>
</evidence>
<dbReference type="Pfam" id="PF10082">
    <property type="entry name" value="BBP2_2"/>
    <property type="match status" value="1"/>
</dbReference>
<keyword evidence="2" id="KW-1185">Reference proteome</keyword>
<dbReference type="SUPFAM" id="SSF56935">
    <property type="entry name" value="Porins"/>
    <property type="match status" value="1"/>
</dbReference>
<dbReference type="Proteomes" id="UP000236327">
    <property type="component" value="Unassembled WGS sequence"/>
</dbReference>
<accession>A0A2K2G1B5</accession>